<keyword evidence="6" id="KW-1185">Reference proteome</keyword>
<dbReference type="NCBIfam" id="TIGR01777">
    <property type="entry name" value="yfcH"/>
    <property type="match status" value="1"/>
</dbReference>
<dbReference type="EMBL" id="UGHJ01000001">
    <property type="protein sequence ID" value="STO68323.1"/>
    <property type="molecule type" value="Genomic_DNA"/>
</dbReference>
<evidence type="ECO:0000256" key="1">
    <source>
        <dbReference type="ARBA" id="ARBA00009353"/>
    </source>
</evidence>
<dbReference type="Pfam" id="PF08338">
    <property type="entry name" value="DUF1731"/>
    <property type="match status" value="1"/>
</dbReference>
<feature type="domain" description="DUF1731" evidence="3">
    <location>
        <begin position="247"/>
        <end position="291"/>
    </location>
</feature>
<dbReference type="InterPro" id="IPR001509">
    <property type="entry name" value="Epimerase_deHydtase"/>
</dbReference>
<dbReference type="InterPro" id="IPR010099">
    <property type="entry name" value="SDR39U1"/>
</dbReference>
<evidence type="ECO:0000313" key="5">
    <source>
        <dbReference type="EMBL" id="STO68323.1"/>
    </source>
</evidence>
<evidence type="ECO:0000259" key="3">
    <source>
        <dbReference type="Pfam" id="PF08338"/>
    </source>
</evidence>
<dbReference type="Pfam" id="PF01370">
    <property type="entry name" value="Epimerase"/>
    <property type="match status" value="1"/>
</dbReference>
<gene>
    <name evidence="4" type="primary">sulA</name>
    <name evidence="4" type="ORF">NCTC1659_02081</name>
    <name evidence="5" type="ORF">NCTC8540_00812</name>
</gene>
<dbReference type="RefSeq" id="WP_078218673.1">
    <property type="nucleotide sequence ID" value="NZ_MUXZ01000018.1"/>
</dbReference>
<dbReference type="Gene3D" id="3.40.50.720">
    <property type="entry name" value="NAD(P)-binding Rossmann-like Domain"/>
    <property type="match status" value="1"/>
</dbReference>
<organism evidence="4 6">
    <name type="scientific">Canicola haemoglobinophilus</name>
    <dbReference type="NCBI Taxonomy" id="733"/>
    <lineage>
        <taxon>Bacteria</taxon>
        <taxon>Pseudomonadati</taxon>
        <taxon>Pseudomonadota</taxon>
        <taxon>Gammaproteobacteria</taxon>
        <taxon>Pasteurellales</taxon>
        <taxon>Pasteurellaceae</taxon>
        <taxon>Canicola</taxon>
    </lineage>
</organism>
<dbReference type="InterPro" id="IPR013549">
    <property type="entry name" value="DUF1731"/>
</dbReference>
<name>A0A1V4B0T7_9PAST</name>
<dbReference type="Proteomes" id="UP000254329">
    <property type="component" value="Unassembled WGS sequence"/>
</dbReference>
<accession>A0A1V4B0T7</accession>
<reference evidence="6 7" key="1">
    <citation type="submission" date="2018-06" db="EMBL/GenBank/DDBJ databases">
        <authorList>
            <consortium name="Pathogen Informatics"/>
            <person name="Doyle S."/>
        </authorList>
    </citation>
    <scope>NUCLEOTIDE SEQUENCE [LARGE SCALE GENOMIC DNA]</scope>
    <source>
        <strain evidence="4 6">NCTC1659</strain>
        <strain evidence="5 7">NCTC8540</strain>
    </source>
</reference>
<dbReference type="Proteomes" id="UP000254496">
    <property type="component" value="Unassembled WGS sequence"/>
</dbReference>
<keyword evidence="4" id="KW-0131">Cell cycle</keyword>
<evidence type="ECO:0000313" key="6">
    <source>
        <dbReference type="Proteomes" id="UP000254329"/>
    </source>
</evidence>
<dbReference type="PANTHER" id="PTHR11092">
    <property type="entry name" value="SUGAR NUCLEOTIDE EPIMERASE RELATED"/>
    <property type="match status" value="1"/>
</dbReference>
<dbReference type="SUPFAM" id="SSF51735">
    <property type="entry name" value="NAD(P)-binding Rossmann-fold domains"/>
    <property type="match status" value="1"/>
</dbReference>
<comment type="similarity">
    <text evidence="1">Belongs to the NAD(P)-dependent epimerase/dehydratase family. SDR39U1 subfamily.</text>
</comment>
<dbReference type="PANTHER" id="PTHR11092:SF0">
    <property type="entry name" value="EPIMERASE FAMILY PROTEIN SDR39U1"/>
    <property type="match status" value="1"/>
</dbReference>
<evidence type="ECO:0000313" key="4">
    <source>
        <dbReference type="EMBL" id="STO60780.1"/>
    </source>
</evidence>
<dbReference type="STRING" id="733.B0186_07085"/>
<dbReference type="EMBL" id="UGHF01000001">
    <property type="protein sequence ID" value="STO60780.1"/>
    <property type="molecule type" value="Genomic_DNA"/>
</dbReference>
<sequence>MKVFITGATGLIGSHLIPLLLEQKYQITALVRNLEQARQQLPSQVKLVQDLSDYVHFNEFDIIINLAGAPIFAQSWTAEYKTTLLESRIKLTEKLTALINNSETPPHCFISASATGYYGDQQDKLITENTPYGNQFTAQLCEQWENTALKANTRVCLLRTGIVFSHQGGALEKILPVYRYGFGGKLGDGKQFWAWISLQDMLQSILFLLANSQCQGAFNLVAPTPIQNQDFNRQLGSWLKRPYFATVPKFLLRLVLGERASLLLDSQKAIPQKLLNAGFQFSTPTFSDFLTSIKNSSK</sequence>
<protein>
    <submittedName>
        <fullName evidence="4">Cell division inhibitor SulA</fullName>
    </submittedName>
</protein>
<evidence type="ECO:0000259" key="2">
    <source>
        <dbReference type="Pfam" id="PF01370"/>
    </source>
</evidence>
<evidence type="ECO:0000313" key="7">
    <source>
        <dbReference type="Proteomes" id="UP000254496"/>
    </source>
</evidence>
<dbReference type="OrthoDB" id="9801773at2"/>
<dbReference type="InterPro" id="IPR036291">
    <property type="entry name" value="NAD(P)-bd_dom_sf"/>
</dbReference>
<dbReference type="GO" id="GO:0051301">
    <property type="term" value="P:cell division"/>
    <property type="evidence" value="ECO:0007669"/>
    <property type="project" value="UniProtKB-KW"/>
</dbReference>
<feature type="domain" description="NAD-dependent epimerase/dehydratase" evidence="2">
    <location>
        <begin position="3"/>
        <end position="219"/>
    </location>
</feature>
<dbReference type="AlphaFoldDB" id="A0A1V4B0T7"/>
<keyword evidence="4" id="KW-0132">Cell division</keyword>
<proteinExistence type="inferred from homology"/>